<dbReference type="CDD" id="cd02417">
    <property type="entry name" value="Peptidase_C39_likeA"/>
    <property type="match status" value="1"/>
</dbReference>
<feature type="domain" description="Peptidase C39" evidence="1">
    <location>
        <begin position="10"/>
        <end position="131"/>
    </location>
</feature>
<dbReference type="Proteomes" id="UP000520592">
    <property type="component" value="Unassembled WGS sequence"/>
</dbReference>
<gene>
    <name evidence="2" type="ORF">HX876_17150</name>
</gene>
<name>A0A7Y7YD14_9PSED</name>
<comment type="caution">
    <text evidence="2">The sequence shown here is derived from an EMBL/GenBank/DDBJ whole genome shotgun (WGS) entry which is preliminary data.</text>
</comment>
<dbReference type="GO" id="GO:0008233">
    <property type="term" value="F:peptidase activity"/>
    <property type="evidence" value="ECO:0007669"/>
    <property type="project" value="InterPro"/>
</dbReference>
<dbReference type="Gene3D" id="3.90.70.10">
    <property type="entry name" value="Cysteine proteinases"/>
    <property type="match status" value="1"/>
</dbReference>
<evidence type="ECO:0000313" key="3">
    <source>
        <dbReference type="Proteomes" id="UP000520592"/>
    </source>
</evidence>
<sequence length="182" mass="20155">MHGQGEGAAQPSDTLDTGLACLVMLARFHSVAASAEQLAHEYVAEGQRFSRPEILLAAKQLKLKTKALRTKPERLPQTPLPAIACADDGSLFIIARVDQEKTLIHDPRLQRPIVLSAEELKARWSGELILIQSESSQAGEVSRFDFSSLLTSILRHWKFPATIEKVLVHHGTTTTRCCSRDY</sequence>
<dbReference type="GO" id="GO:0006508">
    <property type="term" value="P:proteolysis"/>
    <property type="evidence" value="ECO:0007669"/>
    <property type="project" value="InterPro"/>
</dbReference>
<dbReference type="InterPro" id="IPR005074">
    <property type="entry name" value="Peptidase_C39"/>
</dbReference>
<reference evidence="2 3" key="1">
    <citation type="submission" date="2020-04" db="EMBL/GenBank/DDBJ databases">
        <title>Molecular characterization of pseudomonads from Agaricus bisporus reveal novel blotch 2 pathogens in Western Europe.</title>
        <authorList>
            <person name="Taparia T."/>
            <person name="Krijger M."/>
            <person name="Haynes E."/>
            <person name="Elpinstone J.G."/>
            <person name="Noble R."/>
            <person name="Van Der Wolf J."/>
        </authorList>
    </citation>
    <scope>NUCLEOTIDE SEQUENCE [LARGE SCALE GENOMIC DNA]</scope>
    <source>
        <strain evidence="2 3">IPO3737</strain>
    </source>
</reference>
<accession>A0A7Y7YD14</accession>
<dbReference type="EMBL" id="JACAQD010000019">
    <property type="protein sequence ID" value="NWC34133.1"/>
    <property type="molecule type" value="Genomic_DNA"/>
</dbReference>
<dbReference type="GO" id="GO:0016020">
    <property type="term" value="C:membrane"/>
    <property type="evidence" value="ECO:0007669"/>
    <property type="project" value="InterPro"/>
</dbReference>
<evidence type="ECO:0000259" key="1">
    <source>
        <dbReference type="PROSITE" id="PS50990"/>
    </source>
</evidence>
<dbReference type="InterPro" id="IPR039395">
    <property type="entry name" value="Peptidase_C39-like_A"/>
</dbReference>
<dbReference type="PROSITE" id="PS50990">
    <property type="entry name" value="PEPTIDASE_C39"/>
    <property type="match status" value="1"/>
</dbReference>
<protein>
    <recommendedName>
        <fullName evidence="1">Peptidase C39 domain-containing protein</fullName>
    </recommendedName>
</protein>
<dbReference type="AlphaFoldDB" id="A0A7Y7YD14"/>
<dbReference type="GO" id="GO:0005524">
    <property type="term" value="F:ATP binding"/>
    <property type="evidence" value="ECO:0007669"/>
    <property type="project" value="InterPro"/>
</dbReference>
<evidence type="ECO:0000313" key="2">
    <source>
        <dbReference type="EMBL" id="NWC34133.1"/>
    </source>
</evidence>
<dbReference type="Pfam" id="PF03412">
    <property type="entry name" value="Peptidase_C39"/>
    <property type="match status" value="1"/>
</dbReference>
<proteinExistence type="predicted"/>
<organism evidence="2 3">
    <name type="scientific">Pseudomonas gingeri</name>
    <dbReference type="NCBI Taxonomy" id="117681"/>
    <lineage>
        <taxon>Bacteria</taxon>
        <taxon>Pseudomonadati</taxon>
        <taxon>Pseudomonadota</taxon>
        <taxon>Gammaproteobacteria</taxon>
        <taxon>Pseudomonadales</taxon>
        <taxon>Pseudomonadaceae</taxon>
        <taxon>Pseudomonas</taxon>
    </lineage>
</organism>